<comment type="caution">
    <text evidence="10">Lacks conserved residue(s) required for the propagation of feature annotation.</text>
</comment>
<dbReference type="InterPro" id="IPR020922">
    <property type="entry name" value="dITP/XTP_pyrophosphatase"/>
</dbReference>
<evidence type="ECO:0000256" key="7">
    <source>
        <dbReference type="ARBA" id="ARBA00023080"/>
    </source>
</evidence>
<dbReference type="SUPFAM" id="SSF52972">
    <property type="entry name" value="ITPase-like"/>
    <property type="match status" value="1"/>
</dbReference>
<feature type="binding site" evidence="10">
    <location>
        <position position="80"/>
    </location>
    <ligand>
        <name>substrate</name>
    </ligand>
</feature>
<evidence type="ECO:0000256" key="6">
    <source>
        <dbReference type="ARBA" id="ARBA00022842"/>
    </source>
</evidence>
<keyword evidence="3 10" id="KW-0479">Metal-binding</keyword>
<name>A0A6N7EJ97_9MICO</name>
<dbReference type="GO" id="GO:0017111">
    <property type="term" value="F:ribonucleoside triphosphate phosphatase activity"/>
    <property type="evidence" value="ECO:0007669"/>
    <property type="project" value="InterPro"/>
</dbReference>
<evidence type="ECO:0000256" key="10">
    <source>
        <dbReference type="HAMAP-Rule" id="MF_01405"/>
    </source>
</evidence>
<keyword evidence="5 10" id="KW-0378">Hydrolase</keyword>
<evidence type="ECO:0000256" key="8">
    <source>
        <dbReference type="ARBA" id="ARBA00051875"/>
    </source>
</evidence>
<feature type="binding site" evidence="10">
    <location>
        <position position="185"/>
    </location>
    <ligand>
        <name>substrate</name>
    </ligand>
</feature>
<dbReference type="GO" id="GO:0009117">
    <property type="term" value="P:nucleotide metabolic process"/>
    <property type="evidence" value="ECO:0007669"/>
    <property type="project" value="UniProtKB-KW"/>
</dbReference>
<comment type="cofactor">
    <cofactor evidence="10">
        <name>Mg(2+)</name>
        <dbReference type="ChEBI" id="CHEBI:18420"/>
    </cofactor>
    <text evidence="10">Binds 1 Mg(2+) ion per subunit.</text>
</comment>
<dbReference type="CDD" id="cd00515">
    <property type="entry name" value="HAM1"/>
    <property type="match status" value="1"/>
</dbReference>
<keyword evidence="7 10" id="KW-0546">Nucleotide metabolism</keyword>
<dbReference type="Pfam" id="PF01725">
    <property type="entry name" value="Ham1p_like"/>
    <property type="match status" value="1"/>
</dbReference>
<keyword evidence="4 10" id="KW-0547">Nucleotide-binding</keyword>
<dbReference type="EMBL" id="WHPC01000038">
    <property type="protein sequence ID" value="MPV37501.1"/>
    <property type="molecule type" value="Genomic_DNA"/>
</dbReference>
<dbReference type="GO" id="GO:0005829">
    <property type="term" value="C:cytosol"/>
    <property type="evidence" value="ECO:0007669"/>
    <property type="project" value="TreeGrafter"/>
</dbReference>
<dbReference type="GO" id="GO:0009146">
    <property type="term" value="P:purine nucleoside triphosphate catabolic process"/>
    <property type="evidence" value="ECO:0007669"/>
    <property type="project" value="UniProtKB-UniRule"/>
</dbReference>
<evidence type="ECO:0000256" key="9">
    <source>
        <dbReference type="ARBA" id="ARBA00052017"/>
    </source>
</evidence>
<dbReference type="PANTHER" id="PTHR11067:SF9">
    <property type="entry name" value="INOSINE TRIPHOSPHATE PYROPHOSPHATASE"/>
    <property type="match status" value="1"/>
</dbReference>
<feature type="binding site" evidence="10">
    <location>
        <position position="79"/>
    </location>
    <ligand>
        <name>Mg(2+)</name>
        <dbReference type="ChEBI" id="CHEBI:18420"/>
    </ligand>
</feature>
<evidence type="ECO:0000256" key="11">
    <source>
        <dbReference type="RuleBase" id="RU003781"/>
    </source>
</evidence>
<comment type="catalytic activity">
    <reaction evidence="8 10">
        <text>dITP + H2O = dIMP + diphosphate + H(+)</text>
        <dbReference type="Rhea" id="RHEA:28342"/>
        <dbReference type="ChEBI" id="CHEBI:15377"/>
        <dbReference type="ChEBI" id="CHEBI:15378"/>
        <dbReference type="ChEBI" id="CHEBI:33019"/>
        <dbReference type="ChEBI" id="CHEBI:61194"/>
        <dbReference type="ChEBI" id="CHEBI:61382"/>
        <dbReference type="EC" id="3.6.1.66"/>
    </reaction>
</comment>
<evidence type="ECO:0000256" key="4">
    <source>
        <dbReference type="ARBA" id="ARBA00022741"/>
    </source>
</evidence>
<dbReference type="GO" id="GO:0036222">
    <property type="term" value="F:XTP diphosphatase activity"/>
    <property type="evidence" value="ECO:0007669"/>
    <property type="project" value="UniProtKB-UniRule"/>
</dbReference>
<evidence type="ECO:0000256" key="1">
    <source>
        <dbReference type="ARBA" id="ARBA00008023"/>
    </source>
</evidence>
<dbReference type="GO" id="GO:0036220">
    <property type="term" value="F:ITP diphosphatase activity"/>
    <property type="evidence" value="ECO:0007669"/>
    <property type="project" value="UniProtKB-UniRule"/>
</dbReference>
<feature type="active site" description="Proton acceptor" evidence="10">
    <location>
        <position position="79"/>
    </location>
</feature>
<comment type="catalytic activity">
    <reaction evidence="9 10">
        <text>XTP + H2O = XMP + diphosphate + H(+)</text>
        <dbReference type="Rhea" id="RHEA:28610"/>
        <dbReference type="ChEBI" id="CHEBI:15377"/>
        <dbReference type="ChEBI" id="CHEBI:15378"/>
        <dbReference type="ChEBI" id="CHEBI:33019"/>
        <dbReference type="ChEBI" id="CHEBI:57464"/>
        <dbReference type="ChEBI" id="CHEBI:61314"/>
        <dbReference type="EC" id="3.6.1.66"/>
    </reaction>
</comment>
<dbReference type="FunFam" id="3.90.950.10:FF:000001">
    <property type="entry name" value="dITP/XTP pyrophosphatase"/>
    <property type="match status" value="1"/>
</dbReference>
<evidence type="ECO:0000313" key="13">
    <source>
        <dbReference type="Proteomes" id="UP000437709"/>
    </source>
</evidence>
<reference evidence="12 13" key="1">
    <citation type="submission" date="2019-10" db="EMBL/GenBank/DDBJ databases">
        <title>Georgenia wutianyii sp. nov. and Georgenia yuyongxinii sp. nov. isolated from plateau pika (Ochotona curzoniae) in the Qinghai-Tibet plateau of China.</title>
        <authorList>
            <person name="Tian Z."/>
        </authorList>
    </citation>
    <scope>NUCLEOTIDE SEQUENCE [LARGE SCALE GENOMIC DNA]</scope>
    <source>
        <strain evidence="12 13">JCM 19765</strain>
    </source>
</reference>
<gene>
    <name evidence="12" type="primary">rdgB</name>
    <name evidence="12" type="ORF">GB881_10690</name>
</gene>
<keyword evidence="13" id="KW-1185">Reference proteome</keyword>
<evidence type="ECO:0000313" key="12">
    <source>
        <dbReference type="EMBL" id="MPV37501.1"/>
    </source>
</evidence>
<evidence type="ECO:0000256" key="2">
    <source>
        <dbReference type="ARBA" id="ARBA00011738"/>
    </source>
</evidence>
<dbReference type="Proteomes" id="UP000437709">
    <property type="component" value="Unassembled WGS sequence"/>
</dbReference>
<evidence type="ECO:0000256" key="5">
    <source>
        <dbReference type="ARBA" id="ARBA00022801"/>
    </source>
</evidence>
<keyword evidence="6 10" id="KW-0460">Magnesium</keyword>
<comment type="similarity">
    <text evidence="1 10 11">Belongs to the HAM1 NTPase family.</text>
</comment>
<comment type="catalytic activity">
    <reaction evidence="10">
        <text>ITP + H2O = IMP + diphosphate + H(+)</text>
        <dbReference type="Rhea" id="RHEA:29399"/>
        <dbReference type="ChEBI" id="CHEBI:15377"/>
        <dbReference type="ChEBI" id="CHEBI:15378"/>
        <dbReference type="ChEBI" id="CHEBI:33019"/>
        <dbReference type="ChEBI" id="CHEBI:58053"/>
        <dbReference type="ChEBI" id="CHEBI:61402"/>
        <dbReference type="EC" id="3.6.1.66"/>
    </reaction>
</comment>
<dbReference type="GO" id="GO:0035870">
    <property type="term" value="F:dITP diphosphatase activity"/>
    <property type="evidence" value="ECO:0007669"/>
    <property type="project" value="UniProtKB-UniRule"/>
</dbReference>
<proteinExistence type="inferred from homology"/>
<dbReference type="AlphaFoldDB" id="A0A6N7EJ97"/>
<evidence type="ECO:0000256" key="3">
    <source>
        <dbReference type="ARBA" id="ARBA00022723"/>
    </source>
</evidence>
<feature type="binding site" evidence="10">
    <location>
        <begin position="162"/>
        <end position="165"/>
    </location>
    <ligand>
        <name>substrate</name>
    </ligand>
</feature>
<dbReference type="GO" id="GO:0000166">
    <property type="term" value="F:nucleotide binding"/>
    <property type="evidence" value="ECO:0007669"/>
    <property type="project" value="UniProtKB-KW"/>
</dbReference>
<dbReference type="InterPro" id="IPR002637">
    <property type="entry name" value="RdgB/HAM1"/>
</dbReference>
<comment type="caution">
    <text evidence="12">The sequence shown here is derived from an EMBL/GenBank/DDBJ whole genome shotgun (WGS) entry which is preliminary data.</text>
</comment>
<organism evidence="12 13">
    <name type="scientific">Georgenia subflava</name>
    <dbReference type="NCBI Taxonomy" id="1622177"/>
    <lineage>
        <taxon>Bacteria</taxon>
        <taxon>Bacillati</taxon>
        <taxon>Actinomycetota</taxon>
        <taxon>Actinomycetes</taxon>
        <taxon>Micrococcales</taxon>
        <taxon>Bogoriellaceae</taxon>
        <taxon>Georgenia</taxon>
    </lineage>
</organism>
<dbReference type="NCBIfam" id="TIGR00042">
    <property type="entry name" value="RdgB/HAM1 family non-canonical purine NTP pyrophosphatase"/>
    <property type="match status" value="1"/>
</dbReference>
<feature type="binding site" evidence="10">
    <location>
        <begin position="190"/>
        <end position="191"/>
    </location>
    <ligand>
        <name>substrate</name>
    </ligand>
</feature>
<dbReference type="PANTHER" id="PTHR11067">
    <property type="entry name" value="INOSINE TRIPHOSPHATE PYROPHOSPHATASE/HAM1 PROTEIN"/>
    <property type="match status" value="1"/>
</dbReference>
<dbReference type="EC" id="3.6.1.66" evidence="10"/>
<comment type="subunit">
    <text evidence="2 10">Homodimer.</text>
</comment>
<feature type="binding site" evidence="10">
    <location>
        <begin position="13"/>
        <end position="18"/>
    </location>
    <ligand>
        <name>substrate</name>
    </ligand>
</feature>
<comment type="function">
    <text evidence="10">Pyrophosphatase that catalyzes the hydrolysis of nucleoside triphosphates to their monophosphate derivatives, with a high preference for the non-canonical purine nucleotides XTP (xanthosine triphosphate), dITP (deoxyinosine triphosphate) and ITP. Seems to function as a house-cleaning enzyme that removes non-canonical purine nucleotides from the nucleotide pool, thus preventing their incorporation into DNA/RNA and avoiding chromosomal lesions.</text>
</comment>
<protein>
    <recommendedName>
        <fullName evidence="10">dITP/XTP pyrophosphatase</fullName>
        <ecNumber evidence="10">3.6.1.66</ecNumber>
    </recommendedName>
    <alternativeName>
        <fullName evidence="10">Non-canonical purine NTP pyrophosphatase</fullName>
    </alternativeName>
    <alternativeName>
        <fullName evidence="10">Non-standard purine NTP pyrophosphatase</fullName>
    </alternativeName>
    <alternativeName>
        <fullName evidence="10">Nucleoside-triphosphate diphosphatase</fullName>
    </alternativeName>
    <alternativeName>
        <fullName evidence="10">Nucleoside-triphosphate pyrophosphatase</fullName>
        <shortName evidence="10">NTPase</shortName>
    </alternativeName>
</protein>
<dbReference type="HAMAP" id="MF_01405">
    <property type="entry name" value="Non_canon_purine_NTPase"/>
    <property type="match status" value="1"/>
</dbReference>
<sequence length="211" mass="21572">MTPPPGARLVLATHNVHKVRELRAILSPFLPGLEPAAVVGAGDLGADEPVEDGVTFAENALIKARAMVAATGLPAVADDSGLCVDVLGGAPGVFSARWAGRHGDDRANLELLLAQLADVPARHRGAHFACAAALVTPAGLEVVEEGTMQGVLLTAPRGTGGFGYDPILQPVGESRSSAELSPAEKNAISHRGKAFAALVPHVVATLARAPR</sequence>
<dbReference type="InterPro" id="IPR029001">
    <property type="entry name" value="ITPase-like_fam"/>
</dbReference>
<dbReference type="GO" id="GO:0046872">
    <property type="term" value="F:metal ion binding"/>
    <property type="evidence" value="ECO:0007669"/>
    <property type="project" value="UniProtKB-KW"/>
</dbReference>
<dbReference type="Gene3D" id="3.90.950.10">
    <property type="match status" value="1"/>
</dbReference>
<accession>A0A6N7EJ97</accession>